<dbReference type="RefSeq" id="XP_067692930.1">
    <property type="nucleotide sequence ID" value="XM_067837142.1"/>
</dbReference>
<dbReference type="AlphaFoldDB" id="A0A836GBG0"/>
<reference evidence="1 2" key="1">
    <citation type="submission" date="2021-02" db="EMBL/GenBank/DDBJ databases">
        <title>Leishmania (Mundinia) enrietti genome sequencing and assembly.</title>
        <authorList>
            <person name="Almutairi H."/>
            <person name="Gatherer D."/>
        </authorList>
    </citation>
    <scope>NUCLEOTIDE SEQUENCE [LARGE SCALE GENOMIC DNA]</scope>
    <source>
        <strain evidence="1">CUR178</strain>
    </source>
</reference>
<keyword evidence="2" id="KW-1185">Reference proteome</keyword>
<gene>
    <name evidence="1" type="ORF">CUR178_05453</name>
</gene>
<dbReference type="EMBL" id="JAFHKP010000023">
    <property type="protein sequence ID" value="KAG5478872.1"/>
    <property type="molecule type" value="Genomic_DNA"/>
</dbReference>
<dbReference type="GeneID" id="94172652"/>
<sequence>MDFQMPTEVAGRILKQYGKGTVISFIGDMTFEAQGGVALASFFFLLRRLLSRPCTSPRRREGCGWMICACP</sequence>
<comment type="caution">
    <text evidence="1">The sequence shown here is derived from an EMBL/GenBank/DDBJ whole genome shotgun (WGS) entry which is preliminary data.</text>
</comment>
<evidence type="ECO:0000313" key="2">
    <source>
        <dbReference type="Proteomes" id="UP000674179"/>
    </source>
</evidence>
<name>A0A836GBG0_LEIEN</name>
<accession>A0A836GBG0</accession>
<evidence type="ECO:0000313" key="1">
    <source>
        <dbReference type="EMBL" id="KAG5478872.1"/>
    </source>
</evidence>
<protein>
    <submittedName>
        <fullName evidence="1">Uncharacterized protein</fullName>
    </submittedName>
</protein>
<dbReference type="KEGG" id="lenr:94172652"/>
<dbReference type="Proteomes" id="UP000674179">
    <property type="component" value="Chromosome 23"/>
</dbReference>
<proteinExistence type="predicted"/>
<organism evidence="1 2">
    <name type="scientific">Leishmania enriettii</name>
    <dbReference type="NCBI Taxonomy" id="5663"/>
    <lineage>
        <taxon>Eukaryota</taxon>
        <taxon>Discoba</taxon>
        <taxon>Euglenozoa</taxon>
        <taxon>Kinetoplastea</taxon>
        <taxon>Metakinetoplastina</taxon>
        <taxon>Trypanosomatida</taxon>
        <taxon>Trypanosomatidae</taxon>
        <taxon>Leishmaniinae</taxon>
        <taxon>Leishmania</taxon>
    </lineage>
</organism>